<keyword evidence="10 16" id="KW-0547">Nucleotide-binding</keyword>
<dbReference type="InterPro" id="IPR050629">
    <property type="entry name" value="STE20/SPS1-PAK"/>
</dbReference>
<comment type="caution">
    <text evidence="19">The sequence shown here is derived from an EMBL/GenBank/DDBJ whole genome shotgun (WGS) entry which is preliminary data.</text>
</comment>
<feature type="compositionally biased region" description="Low complexity" evidence="17">
    <location>
        <begin position="541"/>
        <end position="554"/>
    </location>
</feature>
<dbReference type="GO" id="GO:0005524">
    <property type="term" value="F:ATP binding"/>
    <property type="evidence" value="ECO:0007669"/>
    <property type="project" value="UniProtKB-UniRule"/>
</dbReference>
<sequence length="678" mass="74116">MTDVADHYQMLEELGRGSFGVVYKAIDKSTGETVAIKHIDLESSDDDIQEIQQEIAVLSTCGSTYVTQYKTSFLRGHKLWIVMEYLGGGSCLDLLKPGNFSEGHIAIVCRELLRGLEYLHAEGKIHRDIKAANILLSENGKVKLADFGVAAQLTNIKSQRHTFVGTPFWMAPEVIQQAGYDFKADIWSLGITAMELALGEPPHAAMHPMKVLFHIPKNPPPRLEGNYSKEFKDFIAKCLVKDPDFRPSAKDMLKHKFIRNAGKVEALQELIATKQMWDANRTRTKHPVYYQETLNSISQTDERDEWVFDTVRSVAPKPARGTVRSRKPSGIFSVEDAMRRLDVKDGPLQPSTPGTVRKATVRRQPSTAIAQSPTKSSQSGSVRRISTSTAPKRPLQADMSFGNTGSTMRLFRRVPSDSSTSGQLGADAGAADENRPPQSKSSSNTSSEQQQQQQQQQHHQHQQQPHSGKEAVLGRRLYAKAIEPALAELHAQTAGSDKRAALANLSDAFAHLDAADPEGAYHLLQSLLSSVAQDKKLSSAFLSSSSTTTLSKATPNDGGTPQGTVLIKSPPPPLPLAQAPNRSPSKLVLSNANPHLKSHRRRQGTTPDGSVLERGGGNGGSPEKEGGARERDAERGVESRYPGKEALPGLEHCQHLSEVFYQRWANGLLCRWGGVASG</sequence>
<evidence type="ECO:0000256" key="16">
    <source>
        <dbReference type="PROSITE-ProRule" id="PRU10141"/>
    </source>
</evidence>
<evidence type="ECO:0000256" key="3">
    <source>
        <dbReference type="ARBA" id="ARBA00008874"/>
    </source>
</evidence>
<dbReference type="SMART" id="SM00220">
    <property type="entry name" value="S_TKc"/>
    <property type="match status" value="1"/>
</dbReference>
<evidence type="ECO:0000256" key="11">
    <source>
        <dbReference type="ARBA" id="ARBA00022777"/>
    </source>
</evidence>
<evidence type="ECO:0000313" key="20">
    <source>
        <dbReference type="Proteomes" id="UP001174691"/>
    </source>
</evidence>
<keyword evidence="12 16" id="KW-0067">ATP-binding</keyword>
<evidence type="ECO:0000256" key="6">
    <source>
        <dbReference type="ARBA" id="ARBA00022527"/>
    </source>
</evidence>
<dbReference type="GO" id="GO:0046872">
    <property type="term" value="F:metal ion binding"/>
    <property type="evidence" value="ECO:0007669"/>
    <property type="project" value="UniProtKB-KW"/>
</dbReference>
<feature type="compositionally biased region" description="Basic and acidic residues" evidence="17">
    <location>
        <begin position="622"/>
        <end position="643"/>
    </location>
</feature>
<feature type="compositionally biased region" description="Polar residues" evidence="17">
    <location>
        <begin position="581"/>
        <end position="593"/>
    </location>
</feature>
<dbReference type="SUPFAM" id="SSF56112">
    <property type="entry name" value="Protein kinase-like (PK-like)"/>
    <property type="match status" value="1"/>
</dbReference>
<dbReference type="PANTHER" id="PTHR48012:SF10">
    <property type="entry name" value="FI20177P1"/>
    <property type="match status" value="1"/>
</dbReference>
<evidence type="ECO:0000256" key="9">
    <source>
        <dbReference type="ARBA" id="ARBA00022723"/>
    </source>
</evidence>
<dbReference type="Gene3D" id="1.10.510.10">
    <property type="entry name" value="Transferase(Phosphotransferase) domain 1"/>
    <property type="match status" value="1"/>
</dbReference>
<evidence type="ECO:0000256" key="5">
    <source>
        <dbReference type="ARBA" id="ARBA00022490"/>
    </source>
</evidence>
<proteinExistence type="inferred from homology"/>
<evidence type="ECO:0000256" key="13">
    <source>
        <dbReference type="ARBA" id="ARBA00022842"/>
    </source>
</evidence>
<feature type="compositionally biased region" description="Low complexity" evidence="17">
    <location>
        <begin position="439"/>
        <end position="457"/>
    </location>
</feature>
<dbReference type="GO" id="GO:0005737">
    <property type="term" value="C:cytoplasm"/>
    <property type="evidence" value="ECO:0007669"/>
    <property type="project" value="UniProtKB-SubCell"/>
</dbReference>
<protein>
    <recommendedName>
        <fullName evidence="4">non-specific serine/threonine protein kinase</fullName>
        <ecNumber evidence="4">2.7.11.1</ecNumber>
    </recommendedName>
</protein>
<evidence type="ECO:0000256" key="4">
    <source>
        <dbReference type="ARBA" id="ARBA00012513"/>
    </source>
</evidence>
<keyword evidence="20" id="KW-1185">Reference proteome</keyword>
<comment type="subcellular location">
    <subcellularLocation>
        <location evidence="2">Cytoplasm</location>
    </subcellularLocation>
</comment>
<dbReference type="GO" id="GO:0004674">
    <property type="term" value="F:protein serine/threonine kinase activity"/>
    <property type="evidence" value="ECO:0007669"/>
    <property type="project" value="UniProtKB-KW"/>
</dbReference>
<gene>
    <name evidence="19" type="ORF">NKR19_g7728</name>
</gene>
<dbReference type="Pfam" id="PF00069">
    <property type="entry name" value="Pkinase"/>
    <property type="match status" value="1"/>
</dbReference>
<feature type="compositionally biased region" description="Polar residues" evidence="17">
    <location>
        <begin position="363"/>
        <end position="390"/>
    </location>
</feature>
<dbReference type="PANTHER" id="PTHR48012">
    <property type="entry name" value="STERILE20-LIKE KINASE, ISOFORM B-RELATED"/>
    <property type="match status" value="1"/>
</dbReference>
<evidence type="ECO:0000256" key="2">
    <source>
        <dbReference type="ARBA" id="ARBA00004496"/>
    </source>
</evidence>
<feature type="region of interest" description="Disordered" evidence="17">
    <location>
        <begin position="541"/>
        <end position="645"/>
    </location>
</feature>
<dbReference type="PROSITE" id="PS50011">
    <property type="entry name" value="PROTEIN_KINASE_DOM"/>
    <property type="match status" value="1"/>
</dbReference>
<dbReference type="Gene3D" id="3.30.200.20">
    <property type="entry name" value="Phosphorylase Kinase, domain 1"/>
    <property type="match status" value="1"/>
</dbReference>
<dbReference type="InterPro" id="IPR011009">
    <property type="entry name" value="Kinase-like_dom_sf"/>
</dbReference>
<evidence type="ECO:0000256" key="10">
    <source>
        <dbReference type="ARBA" id="ARBA00022741"/>
    </source>
</evidence>
<dbReference type="FunFam" id="1.10.510.10:FF:000411">
    <property type="entry name" value="Probable Ste20-like kinase Don3"/>
    <property type="match status" value="1"/>
</dbReference>
<comment type="catalytic activity">
    <reaction evidence="15">
        <text>L-seryl-[protein] + ATP = O-phospho-L-seryl-[protein] + ADP + H(+)</text>
        <dbReference type="Rhea" id="RHEA:17989"/>
        <dbReference type="Rhea" id="RHEA-COMP:9863"/>
        <dbReference type="Rhea" id="RHEA-COMP:11604"/>
        <dbReference type="ChEBI" id="CHEBI:15378"/>
        <dbReference type="ChEBI" id="CHEBI:29999"/>
        <dbReference type="ChEBI" id="CHEBI:30616"/>
        <dbReference type="ChEBI" id="CHEBI:83421"/>
        <dbReference type="ChEBI" id="CHEBI:456216"/>
        <dbReference type="EC" id="2.7.11.1"/>
    </reaction>
</comment>
<keyword evidence="6" id="KW-0723">Serine/threonine-protein kinase</keyword>
<dbReference type="CDD" id="cd06609">
    <property type="entry name" value="STKc_MST3_like"/>
    <property type="match status" value="1"/>
</dbReference>
<dbReference type="PROSITE" id="PS00107">
    <property type="entry name" value="PROTEIN_KINASE_ATP"/>
    <property type="match status" value="1"/>
</dbReference>
<keyword evidence="5" id="KW-0963">Cytoplasm</keyword>
<evidence type="ECO:0000313" key="19">
    <source>
        <dbReference type="EMBL" id="KAJ9138765.1"/>
    </source>
</evidence>
<evidence type="ECO:0000256" key="15">
    <source>
        <dbReference type="ARBA" id="ARBA00048679"/>
    </source>
</evidence>
<keyword evidence="11" id="KW-0418">Kinase</keyword>
<reference evidence="19" key="1">
    <citation type="submission" date="2022-07" db="EMBL/GenBank/DDBJ databases">
        <title>Fungi with potential for degradation of polypropylene.</title>
        <authorList>
            <person name="Gostincar C."/>
        </authorList>
    </citation>
    <scope>NUCLEOTIDE SEQUENCE</scope>
    <source>
        <strain evidence="19">EXF-13287</strain>
    </source>
</reference>
<dbReference type="InterPro" id="IPR000719">
    <property type="entry name" value="Prot_kinase_dom"/>
</dbReference>
<feature type="region of interest" description="Disordered" evidence="17">
    <location>
        <begin position="341"/>
        <end position="469"/>
    </location>
</feature>
<dbReference type="EC" id="2.7.11.1" evidence="4"/>
<comment type="similarity">
    <text evidence="3">Belongs to the protein kinase superfamily. STE Ser/Thr protein kinase family. STE20 subfamily.</text>
</comment>
<dbReference type="InterPro" id="IPR017441">
    <property type="entry name" value="Protein_kinase_ATP_BS"/>
</dbReference>
<evidence type="ECO:0000256" key="17">
    <source>
        <dbReference type="SAM" id="MobiDB-lite"/>
    </source>
</evidence>
<keyword evidence="7" id="KW-0597">Phosphoprotein</keyword>
<dbReference type="Proteomes" id="UP001174691">
    <property type="component" value="Unassembled WGS sequence"/>
</dbReference>
<evidence type="ECO:0000256" key="7">
    <source>
        <dbReference type="ARBA" id="ARBA00022553"/>
    </source>
</evidence>
<organism evidence="19 20">
    <name type="scientific">Coniochaeta hoffmannii</name>
    <dbReference type="NCBI Taxonomy" id="91930"/>
    <lineage>
        <taxon>Eukaryota</taxon>
        <taxon>Fungi</taxon>
        <taxon>Dikarya</taxon>
        <taxon>Ascomycota</taxon>
        <taxon>Pezizomycotina</taxon>
        <taxon>Sordariomycetes</taxon>
        <taxon>Sordariomycetidae</taxon>
        <taxon>Coniochaetales</taxon>
        <taxon>Coniochaetaceae</taxon>
        <taxon>Coniochaeta</taxon>
    </lineage>
</organism>
<keyword evidence="13" id="KW-0460">Magnesium</keyword>
<evidence type="ECO:0000256" key="8">
    <source>
        <dbReference type="ARBA" id="ARBA00022679"/>
    </source>
</evidence>
<evidence type="ECO:0000256" key="1">
    <source>
        <dbReference type="ARBA" id="ARBA00001946"/>
    </source>
</evidence>
<keyword evidence="8" id="KW-0808">Transferase</keyword>
<comment type="catalytic activity">
    <reaction evidence="14">
        <text>L-threonyl-[protein] + ATP = O-phospho-L-threonyl-[protein] + ADP + H(+)</text>
        <dbReference type="Rhea" id="RHEA:46608"/>
        <dbReference type="Rhea" id="RHEA-COMP:11060"/>
        <dbReference type="Rhea" id="RHEA-COMP:11605"/>
        <dbReference type="ChEBI" id="CHEBI:15378"/>
        <dbReference type="ChEBI" id="CHEBI:30013"/>
        <dbReference type="ChEBI" id="CHEBI:30616"/>
        <dbReference type="ChEBI" id="CHEBI:61977"/>
        <dbReference type="ChEBI" id="CHEBI:456216"/>
        <dbReference type="EC" id="2.7.11.1"/>
    </reaction>
</comment>
<evidence type="ECO:0000256" key="12">
    <source>
        <dbReference type="ARBA" id="ARBA00022840"/>
    </source>
</evidence>
<keyword evidence="9" id="KW-0479">Metal-binding</keyword>
<dbReference type="AlphaFoldDB" id="A0AA38RJ67"/>
<dbReference type="EMBL" id="JANBVN010000140">
    <property type="protein sequence ID" value="KAJ9138765.1"/>
    <property type="molecule type" value="Genomic_DNA"/>
</dbReference>
<comment type="cofactor">
    <cofactor evidence="1">
        <name>Mg(2+)</name>
        <dbReference type="ChEBI" id="CHEBI:18420"/>
    </cofactor>
</comment>
<accession>A0AA38RJ67</accession>
<dbReference type="FunFam" id="3.30.200.20:FF:000488">
    <property type="entry name" value="Related to severin kinase"/>
    <property type="match status" value="1"/>
</dbReference>
<evidence type="ECO:0000256" key="14">
    <source>
        <dbReference type="ARBA" id="ARBA00047899"/>
    </source>
</evidence>
<name>A0AA38RJ67_9PEZI</name>
<feature type="binding site" evidence="16">
    <location>
        <position position="37"/>
    </location>
    <ligand>
        <name>ATP</name>
        <dbReference type="ChEBI" id="CHEBI:30616"/>
    </ligand>
</feature>
<feature type="domain" description="Protein kinase" evidence="18">
    <location>
        <begin position="8"/>
        <end position="258"/>
    </location>
</feature>
<evidence type="ECO:0000259" key="18">
    <source>
        <dbReference type="PROSITE" id="PS50011"/>
    </source>
</evidence>